<evidence type="ECO:0000259" key="24">
    <source>
        <dbReference type="PROSITE" id="PS50026"/>
    </source>
</evidence>
<dbReference type="InterPro" id="IPR036426">
    <property type="entry name" value="Bulb-type_lectin_dom_sf"/>
</dbReference>
<keyword evidence="13" id="KW-1015">Disulfide bond</keyword>
<dbReference type="InterPro" id="IPR018303">
    <property type="entry name" value="ATPase_P-typ_P_site"/>
</dbReference>
<dbReference type="InterPro" id="IPR023214">
    <property type="entry name" value="HAD_sf"/>
</dbReference>
<comment type="caution">
    <text evidence="21">Lacks conserved residue(s) required for the propagation of feature annotation.</text>
</comment>
<feature type="domain" description="Apple" evidence="26">
    <location>
        <begin position="1384"/>
        <end position="1467"/>
    </location>
</feature>
<feature type="transmembrane region" description="Helical" evidence="22">
    <location>
        <begin position="927"/>
        <end position="951"/>
    </location>
</feature>
<feature type="binding site" evidence="19">
    <location>
        <position position="497"/>
    </location>
    <ligand>
        <name>ATP</name>
        <dbReference type="ChEBI" id="CHEBI:30616"/>
    </ligand>
</feature>
<dbReference type="SUPFAM" id="SSF81665">
    <property type="entry name" value="Calcium ATPase, transmembrane domain M"/>
    <property type="match status" value="1"/>
</dbReference>
<dbReference type="GO" id="GO:0045332">
    <property type="term" value="P:phospholipid translocation"/>
    <property type="evidence" value="ECO:0007669"/>
    <property type="project" value="TreeGrafter"/>
</dbReference>
<feature type="transmembrane region" description="Helical" evidence="22">
    <location>
        <begin position="428"/>
        <end position="449"/>
    </location>
</feature>
<keyword evidence="7 19" id="KW-0547">Nucleotide-binding</keyword>
<comment type="catalytic activity">
    <reaction evidence="15 22">
        <text>ATP + H2O + phospholipidSide 1 = ADP + phosphate + phospholipidSide 2.</text>
        <dbReference type="EC" id="7.6.2.1"/>
    </reaction>
</comment>
<dbReference type="InterPro" id="IPR023298">
    <property type="entry name" value="ATPase_P-typ_TM_dom_sf"/>
</dbReference>
<feature type="region of interest" description="Disordered" evidence="23">
    <location>
        <begin position="54"/>
        <end position="80"/>
    </location>
</feature>
<dbReference type="Pfam" id="PF11883">
    <property type="entry name" value="DUF3403"/>
    <property type="match status" value="1"/>
</dbReference>
<dbReference type="InterPro" id="IPR021820">
    <property type="entry name" value="S-locus_recpt_kinase_C"/>
</dbReference>
<dbReference type="Pfam" id="PF13246">
    <property type="entry name" value="Cation_ATPase"/>
    <property type="match status" value="1"/>
</dbReference>
<dbReference type="GO" id="GO:0000287">
    <property type="term" value="F:magnesium ion binding"/>
    <property type="evidence" value="ECO:0007669"/>
    <property type="project" value="UniProtKB-UniRule"/>
</dbReference>
<gene>
    <name evidence="27" type="ORF">HKW66_Vig0210520</name>
</gene>
<dbReference type="InterPro" id="IPR001757">
    <property type="entry name" value="P_typ_ATPase"/>
</dbReference>
<feature type="binding site" evidence="19">
    <location>
        <position position="607"/>
    </location>
    <ligand>
        <name>ATP</name>
        <dbReference type="ChEBI" id="CHEBI:30616"/>
    </ligand>
</feature>
<dbReference type="PRINTS" id="PR00119">
    <property type="entry name" value="CATATPASE"/>
</dbReference>
<evidence type="ECO:0000256" key="4">
    <source>
        <dbReference type="ARBA" id="ARBA00022692"/>
    </source>
</evidence>
<dbReference type="Pfam" id="PF16209">
    <property type="entry name" value="PhoLip_ATPase_N"/>
    <property type="match status" value="1"/>
</dbReference>
<keyword evidence="10 22" id="KW-1278">Translocase</keyword>
<dbReference type="PANTHER" id="PTHR24092:SF208">
    <property type="entry name" value="PHOSPHOLIPID-TRANSPORTING ATPASE"/>
    <property type="match status" value="1"/>
</dbReference>
<name>A0A8T0JIS4_PHAAN</name>
<dbReference type="GO" id="GO:0140326">
    <property type="term" value="F:ATPase-coupled intramembrane lipid transporter activity"/>
    <property type="evidence" value="ECO:0007669"/>
    <property type="project" value="UniProtKB-EC"/>
</dbReference>
<feature type="transmembrane region" description="Helical" evidence="22">
    <location>
        <begin position="895"/>
        <end position="912"/>
    </location>
</feature>
<evidence type="ECO:0000256" key="20">
    <source>
        <dbReference type="PIRSR" id="PIRSR606539-3"/>
    </source>
</evidence>
<comment type="catalytic activity">
    <reaction evidence="16">
        <text>L-threonyl-[protein] + ATP = O-phospho-L-threonyl-[protein] + ADP + H(+)</text>
        <dbReference type="Rhea" id="RHEA:46608"/>
        <dbReference type="Rhea" id="RHEA-COMP:11060"/>
        <dbReference type="Rhea" id="RHEA-COMP:11605"/>
        <dbReference type="ChEBI" id="CHEBI:15378"/>
        <dbReference type="ChEBI" id="CHEBI:30013"/>
        <dbReference type="ChEBI" id="CHEBI:30616"/>
        <dbReference type="ChEBI" id="CHEBI:61977"/>
        <dbReference type="ChEBI" id="CHEBI:456216"/>
        <dbReference type="EC" id="2.7.11.1"/>
    </reaction>
</comment>
<dbReference type="GO" id="GO:0048544">
    <property type="term" value="P:recognition of pollen"/>
    <property type="evidence" value="ECO:0007669"/>
    <property type="project" value="InterPro"/>
</dbReference>
<feature type="compositionally biased region" description="Low complexity" evidence="23">
    <location>
        <begin position="54"/>
        <end position="72"/>
    </location>
</feature>
<feature type="transmembrane region" description="Helical" evidence="22">
    <location>
        <begin position="983"/>
        <end position="1008"/>
    </location>
</feature>
<dbReference type="EMBL" id="JABFOF010000011">
    <property type="protein sequence ID" value="KAG2372080.1"/>
    <property type="molecule type" value="Genomic_DNA"/>
</dbReference>
<evidence type="ECO:0000256" key="23">
    <source>
        <dbReference type="SAM" id="MobiDB-lite"/>
    </source>
</evidence>
<dbReference type="PROSITE" id="PS00154">
    <property type="entry name" value="ATPASE_E1_E2"/>
    <property type="match status" value="1"/>
</dbReference>
<evidence type="ECO:0000256" key="1">
    <source>
        <dbReference type="ARBA" id="ARBA00004141"/>
    </source>
</evidence>
<evidence type="ECO:0000256" key="19">
    <source>
        <dbReference type="PIRSR" id="PIRSR606539-2"/>
    </source>
</evidence>
<keyword evidence="4 22" id="KW-0812">Transmembrane</keyword>
<feature type="binding site" evidence="19">
    <location>
        <position position="499"/>
    </location>
    <ligand>
        <name>ATP</name>
        <dbReference type="ChEBI" id="CHEBI:30616"/>
    </ligand>
</feature>
<dbReference type="GO" id="GO:0004674">
    <property type="term" value="F:protein serine/threonine kinase activity"/>
    <property type="evidence" value="ECO:0007669"/>
    <property type="project" value="UniProtKB-EC"/>
</dbReference>
<evidence type="ECO:0000256" key="7">
    <source>
        <dbReference type="ARBA" id="ARBA00022741"/>
    </source>
</evidence>
<dbReference type="SUPFAM" id="SSF51110">
    <property type="entry name" value="alpha-D-mannose-specific plant lectins"/>
    <property type="match status" value="1"/>
</dbReference>
<dbReference type="SUPFAM" id="SSF81660">
    <property type="entry name" value="Metal cation-transporting ATPase, ATP-binding domain N"/>
    <property type="match status" value="1"/>
</dbReference>
<dbReference type="InterPro" id="IPR032631">
    <property type="entry name" value="P-type_ATPase_N"/>
</dbReference>
<dbReference type="SMART" id="SM00473">
    <property type="entry name" value="PAN_AP"/>
    <property type="match status" value="1"/>
</dbReference>
<comment type="catalytic activity">
    <reaction evidence="17">
        <text>L-seryl-[protein] + ATP = O-phospho-L-seryl-[protein] + ADP + H(+)</text>
        <dbReference type="Rhea" id="RHEA:17989"/>
        <dbReference type="Rhea" id="RHEA-COMP:9863"/>
        <dbReference type="Rhea" id="RHEA-COMP:11604"/>
        <dbReference type="ChEBI" id="CHEBI:15378"/>
        <dbReference type="ChEBI" id="CHEBI:29999"/>
        <dbReference type="ChEBI" id="CHEBI:30616"/>
        <dbReference type="ChEBI" id="CHEBI:83421"/>
        <dbReference type="ChEBI" id="CHEBI:456216"/>
        <dbReference type="EC" id="2.7.11.1"/>
    </reaction>
</comment>
<comment type="cofactor">
    <cofactor evidence="20">
        <name>Mg(2+)</name>
        <dbReference type="ChEBI" id="CHEBI:18420"/>
    </cofactor>
</comment>
<feature type="binding site" evidence="19">
    <location>
        <position position="648"/>
    </location>
    <ligand>
        <name>ATP</name>
        <dbReference type="ChEBI" id="CHEBI:30616"/>
    </ligand>
</feature>
<dbReference type="PROSITE" id="PS50026">
    <property type="entry name" value="EGF_3"/>
    <property type="match status" value="1"/>
</dbReference>
<dbReference type="FunFam" id="2.70.150.10:FF:000054">
    <property type="entry name" value="Phospholipid-transporting ATPase"/>
    <property type="match status" value="1"/>
</dbReference>
<evidence type="ECO:0000256" key="16">
    <source>
        <dbReference type="ARBA" id="ARBA00047899"/>
    </source>
</evidence>
<comment type="caution">
    <text evidence="27">The sequence shown here is derived from an EMBL/GenBank/DDBJ whole genome shotgun (WGS) entry which is preliminary data.</text>
</comment>
<evidence type="ECO:0000256" key="9">
    <source>
        <dbReference type="ARBA" id="ARBA00022842"/>
    </source>
</evidence>
<dbReference type="CDD" id="cd01098">
    <property type="entry name" value="PAN_AP_plant"/>
    <property type="match status" value="1"/>
</dbReference>
<keyword evidence="11 22" id="KW-1133">Transmembrane helix</keyword>
<evidence type="ECO:0000313" key="28">
    <source>
        <dbReference type="Proteomes" id="UP000743370"/>
    </source>
</evidence>
<keyword evidence="5 20" id="KW-0479">Metal-binding</keyword>
<dbReference type="Pfam" id="PF01453">
    <property type="entry name" value="B_lectin"/>
    <property type="match status" value="1"/>
</dbReference>
<dbReference type="PROSITE" id="PS50927">
    <property type="entry name" value="BULB_LECTIN"/>
    <property type="match status" value="1"/>
</dbReference>
<feature type="transmembrane region" description="Helical" evidence="22">
    <location>
        <begin position="1014"/>
        <end position="1039"/>
    </location>
</feature>
<dbReference type="Gene3D" id="2.90.10.10">
    <property type="entry name" value="Bulb-type lectin domain"/>
    <property type="match status" value="1"/>
</dbReference>
<dbReference type="NCBIfam" id="TIGR01652">
    <property type="entry name" value="ATPase-Plipid"/>
    <property type="match status" value="1"/>
</dbReference>
<dbReference type="InterPro" id="IPR000858">
    <property type="entry name" value="S_locus_glycoprot_dom"/>
</dbReference>
<dbReference type="InterPro" id="IPR023299">
    <property type="entry name" value="ATPase_P-typ_cyto_dom_N"/>
</dbReference>
<dbReference type="Pfam" id="PF16212">
    <property type="entry name" value="PhoLip_ATPase_C"/>
    <property type="match status" value="1"/>
</dbReference>
<dbReference type="Gene3D" id="3.40.1110.10">
    <property type="entry name" value="Calcium-transporting ATPase, cytoplasmic domain N"/>
    <property type="match status" value="1"/>
</dbReference>
<evidence type="ECO:0000259" key="25">
    <source>
        <dbReference type="PROSITE" id="PS50927"/>
    </source>
</evidence>
<evidence type="ECO:0000313" key="27">
    <source>
        <dbReference type="EMBL" id="KAG2372080.1"/>
    </source>
</evidence>
<evidence type="ECO:0000256" key="6">
    <source>
        <dbReference type="ARBA" id="ARBA00022729"/>
    </source>
</evidence>
<evidence type="ECO:0000256" key="12">
    <source>
        <dbReference type="ARBA" id="ARBA00023136"/>
    </source>
</evidence>
<keyword evidence="21" id="KW-0245">EGF-like domain</keyword>
<dbReference type="InterPro" id="IPR003609">
    <property type="entry name" value="Pan_app"/>
</dbReference>
<feature type="active site" description="4-aspartylphosphate intermediate" evidence="18">
    <location>
        <position position="497"/>
    </location>
</feature>
<evidence type="ECO:0000256" key="8">
    <source>
        <dbReference type="ARBA" id="ARBA00022840"/>
    </source>
</evidence>
<dbReference type="Pfam" id="PF00954">
    <property type="entry name" value="S_locus_glycop"/>
    <property type="match status" value="1"/>
</dbReference>
<evidence type="ECO:0000256" key="17">
    <source>
        <dbReference type="ARBA" id="ARBA00048679"/>
    </source>
</evidence>
<keyword evidence="12 22" id="KW-0472">Membrane</keyword>
<dbReference type="CDD" id="cd00028">
    <property type="entry name" value="B_lectin"/>
    <property type="match status" value="1"/>
</dbReference>
<organism evidence="27 28">
    <name type="scientific">Phaseolus angularis</name>
    <name type="common">Azuki bean</name>
    <name type="synonym">Vigna angularis</name>
    <dbReference type="NCBI Taxonomy" id="3914"/>
    <lineage>
        <taxon>Eukaryota</taxon>
        <taxon>Viridiplantae</taxon>
        <taxon>Streptophyta</taxon>
        <taxon>Embryophyta</taxon>
        <taxon>Tracheophyta</taxon>
        <taxon>Spermatophyta</taxon>
        <taxon>Magnoliopsida</taxon>
        <taxon>eudicotyledons</taxon>
        <taxon>Gunneridae</taxon>
        <taxon>Pentapetalae</taxon>
        <taxon>rosids</taxon>
        <taxon>fabids</taxon>
        <taxon>Fabales</taxon>
        <taxon>Fabaceae</taxon>
        <taxon>Papilionoideae</taxon>
        <taxon>50 kb inversion clade</taxon>
        <taxon>NPAAA clade</taxon>
        <taxon>indigoferoid/millettioid clade</taxon>
        <taxon>Phaseoleae</taxon>
        <taxon>Vigna</taxon>
    </lineage>
</organism>
<evidence type="ECO:0000256" key="5">
    <source>
        <dbReference type="ARBA" id="ARBA00022723"/>
    </source>
</evidence>
<reference evidence="27 28" key="1">
    <citation type="submission" date="2020-05" db="EMBL/GenBank/DDBJ databases">
        <title>Vigna angularis (adzuki bean) Var. LongXiaoDou No. 4 denovo assembly.</title>
        <authorList>
            <person name="Xiang H."/>
        </authorList>
    </citation>
    <scope>NUCLEOTIDE SEQUENCE [LARGE SCALE GENOMIC DNA]</scope>
    <source>
        <tissue evidence="27">Leaf</tissue>
    </source>
</reference>
<evidence type="ECO:0000256" key="11">
    <source>
        <dbReference type="ARBA" id="ARBA00022989"/>
    </source>
</evidence>
<feature type="binding site" evidence="20">
    <location>
        <position position="499"/>
    </location>
    <ligand>
        <name>Mg(2+)</name>
        <dbReference type="ChEBI" id="CHEBI:18420"/>
    </ligand>
</feature>
<keyword evidence="8 19" id="KW-0067">ATP-binding</keyword>
<feature type="binding site" evidence="20">
    <location>
        <position position="497"/>
    </location>
    <ligand>
        <name>Mg(2+)</name>
        <dbReference type="ChEBI" id="CHEBI:18420"/>
    </ligand>
</feature>
<accession>A0A8T0JIS4</accession>
<keyword evidence="9 20" id="KW-0460">Magnesium</keyword>
<comment type="subcellular location">
    <subcellularLocation>
        <location evidence="1 22">Membrane</location>
        <topology evidence="1 22">Multi-pass membrane protein</topology>
    </subcellularLocation>
    <subcellularLocation>
        <location evidence="2">Membrane</location>
        <topology evidence="2">Single-pass membrane protein</topology>
    </subcellularLocation>
</comment>
<dbReference type="PANTHER" id="PTHR24092">
    <property type="entry name" value="PROBABLE PHOSPHOLIPID-TRANSPORTING ATPASE"/>
    <property type="match status" value="1"/>
</dbReference>
<dbReference type="GO" id="GO:0016887">
    <property type="term" value="F:ATP hydrolysis activity"/>
    <property type="evidence" value="ECO:0007669"/>
    <property type="project" value="InterPro"/>
</dbReference>
<dbReference type="EC" id="7.6.2.1" evidence="22"/>
<evidence type="ECO:0000256" key="21">
    <source>
        <dbReference type="PROSITE-ProRule" id="PRU00076"/>
    </source>
</evidence>
<dbReference type="SUPFAM" id="SSF56784">
    <property type="entry name" value="HAD-like"/>
    <property type="match status" value="1"/>
</dbReference>
<feature type="compositionally biased region" description="Polar residues" evidence="23">
    <location>
        <begin position="11"/>
        <end position="25"/>
    </location>
</feature>
<dbReference type="InterPro" id="IPR036412">
    <property type="entry name" value="HAD-like_sf"/>
</dbReference>
<dbReference type="Gene3D" id="1.10.510.10">
    <property type="entry name" value="Transferase(Phosphotransferase) domain 1"/>
    <property type="match status" value="1"/>
</dbReference>
<dbReference type="Proteomes" id="UP000743370">
    <property type="component" value="Unassembled WGS sequence"/>
</dbReference>
<dbReference type="InterPro" id="IPR001480">
    <property type="entry name" value="Bulb-type_lectin_dom"/>
</dbReference>
<dbReference type="InterPro" id="IPR008250">
    <property type="entry name" value="ATPase_P-typ_transduc_dom_A_sf"/>
</dbReference>
<dbReference type="Gene3D" id="1.20.1110.10">
    <property type="entry name" value="Calcium-transporting ATPase, transmembrane domain"/>
    <property type="match status" value="1"/>
</dbReference>
<feature type="transmembrane region" description="Helical" evidence="22">
    <location>
        <begin position="864"/>
        <end position="883"/>
    </location>
</feature>
<dbReference type="Pfam" id="PF08276">
    <property type="entry name" value="PAN_2"/>
    <property type="match status" value="1"/>
</dbReference>
<evidence type="ECO:0000256" key="10">
    <source>
        <dbReference type="ARBA" id="ARBA00022967"/>
    </source>
</evidence>
<dbReference type="InterPro" id="IPR006539">
    <property type="entry name" value="P-type_ATPase_IV"/>
</dbReference>
<comment type="similarity">
    <text evidence="3 22">Belongs to the cation transport ATPase (P-type) (TC 3.A.3) family. Type IV subfamily.</text>
</comment>
<keyword evidence="14" id="KW-0325">Glycoprotein</keyword>
<dbReference type="GO" id="GO:0005524">
    <property type="term" value="F:ATP binding"/>
    <property type="evidence" value="ECO:0007669"/>
    <property type="project" value="UniProtKB-UniRule"/>
</dbReference>
<sequence length="1603" mass="180337">MGSKRPHVIMTPSTTAPDNYQQDPFSVNISELPTSNSNFGNVFNPFENTLVSSSSRRSSMSNRSSGSKSNNSIHEVSLSGSASKSIPVRYGSKGADSEGLSVSQRELRDEDARLVYINDPLKTNETFLFAGNSIRTSKYSLLSFIPRNLFEQFHRIAYVYFLIIAILNQLPQLAVFGRAVSILPLSFVLFVTAVKDAYEDWRRHNSDKVENNRLASVLVDGNFLEKSWRDVRVGEVIKIKANEPIPCDIVLLSTSDPTGVAYVQTINLDGESNLKTRYAKQETHGKEGFGGVIKCEKPNRNIYGFLANMEVDGKKLSLGSSNIVLRGCELKNTTWAIGVAAYCGSETKAMLNNSGAPSKRSRLETRMNFEIIWLSFFLVALCTITSVCAAVWLKRHKDELNLLPYYRKLDFSEGEVESYEYYGWGFEVLFTFLMSVIVFQVMIPISLYISMELVRVGQAFFMIRDNRMYDEETKSRFQCRALNINEDLGQIKYVFSDKTGTLTQNKMEFQCASIWGVDYSSTENSMEGDQVEHSVEVDGKVFRPKMKVKVNPELLQLARSGFLNLEGKRIHDFFLALATCNTIVPIVVDSPDPDVKLIDYQGESPDEQALAYAAAAYGFMLIERTSGHIVIDIHGQRRKFNVLGMHEFDSDRKRMSVILGYPDNSVKVFVKGADASMLNVIDKSFNMDLLLTSKMNQIIINNNNRAACRKSLQDALVMSKKLTSTSSVANNSGGSSEANPIALIIDGTSLVHILDSELEEELFQLASRCSVVLCCRVAPLQKAGIVALVKNRTSDMTLAIGDGANDVSMIQMADVGVGISGQEGRQAVMASDFAMGQFRFLVPLLLIHGHWNYQRLGYMILYNFYRNAVLVLVLFWYVLYTAFTLTTAINEWSTTLYSIVYSSLPTIVVAILDKDLGQRHEAYNKKLFALTMLDTLWQSMVIFWAPLFAYWSSTVDVSSIGDLWTFGVVILVNLHLAMDVVRWYWVTHVAIWGSIVATFISVMIIEAFPNIPGYWAFFNAAGTGLFWLLLLGIIIAALLPRLVVKYVYEYYFPNDIQICREAEKIEYERAVETSDTITQSQPLHDDGSTLVSNDGTFELGFFSPGSSTNRYIGIYPIEGNNNMLTITNEGNMVLLDNNNETVWSTNITSLTTQPLLNPMVQLLDTANLVVKEGNSSNNSDNEKEESFLWQSFDYPCDTLLPGMKLGWDLKRGIDRKLRAWKSWDDPSSGNLTWGMLLSSYPELVLKKGSVEYQRSGPWNGAGFSGQPVLRITPVVDTKFVNDSNEVYYSYSLRNKSVISITYLNQTLLHRHRITWIPENKTWRVYESVPRDDCDPYNTCGPNGNCKVNETPICQCLEWFEPKSPQNWNSLDWTQGCVRSEPWSCGVKDQDGFRRFASMKVPDTRSSSTYGNMSLEDCRIECLKNCSCMAYSNLDIREGGSGCAIWFGDLIDLKLVQASRQDIYIRMAVSGNEQGTKNIVSTEDDEENQDVELPLFDLALISAWKLWKENDPTKLVDMYLEDSYVVSEALRCIQVGLLCLQHHPNDRPNMASVVVMLTNETILAQPKEPGFLMERVVANEVESSTEKQISFSVNEVSISLVHAR</sequence>
<dbReference type="InterPro" id="IPR000742">
    <property type="entry name" value="EGF"/>
</dbReference>
<evidence type="ECO:0000259" key="26">
    <source>
        <dbReference type="PROSITE" id="PS50948"/>
    </source>
</evidence>
<proteinExistence type="inferred from homology"/>
<feature type="domain" description="Bulb-type lectin" evidence="25">
    <location>
        <begin position="1062"/>
        <end position="1183"/>
    </location>
</feature>
<evidence type="ECO:0000256" key="3">
    <source>
        <dbReference type="ARBA" id="ARBA00008109"/>
    </source>
</evidence>
<feature type="binding site" evidence="19">
    <location>
        <position position="498"/>
    </location>
    <ligand>
        <name>ATP</name>
        <dbReference type="ChEBI" id="CHEBI:30616"/>
    </ligand>
</feature>
<evidence type="ECO:0000256" key="22">
    <source>
        <dbReference type="RuleBase" id="RU362033"/>
    </source>
</evidence>
<dbReference type="SUPFAM" id="SSF81653">
    <property type="entry name" value="Calcium ATPase, transduction domain A"/>
    <property type="match status" value="1"/>
</dbReference>
<evidence type="ECO:0000256" key="14">
    <source>
        <dbReference type="ARBA" id="ARBA00023180"/>
    </source>
</evidence>
<dbReference type="SMART" id="SM00108">
    <property type="entry name" value="B_lectin"/>
    <property type="match status" value="1"/>
</dbReference>
<keyword evidence="6" id="KW-0732">Signal</keyword>
<feature type="transmembrane region" description="Helical" evidence="22">
    <location>
        <begin position="153"/>
        <end position="170"/>
    </location>
</feature>
<dbReference type="GO" id="GO:0005886">
    <property type="term" value="C:plasma membrane"/>
    <property type="evidence" value="ECO:0007669"/>
    <property type="project" value="TreeGrafter"/>
</dbReference>
<dbReference type="Gene3D" id="3.40.50.1000">
    <property type="entry name" value="HAD superfamily/HAD-like"/>
    <property type="match status" value="2"/>
</dbReference>
<feature type="region of interest" description="Disordered" evidence="23">
    <location>
        <begin position="1"/>
        <end position="25"/>
    </location>
</feature>
<evidence type="ECO:0000256" key="18">
    <source>
        <dbReference type="PIRSR" id="PIRSR606539-1"/>
    </source>
</evidence>
<evidence type="ECO:0000256" key="2">
    <source>
        <dbReference type="ARBA" id="ARBA00004167"/>
    </source>
</evidence>
<dbReference type="InterPro" id="IPR032630">
    <property type="entry name" value="P_typ_ATPase_c"/>
</dbReference>
<feature type="transmembrane region" description="Helical" evidence="22">
    <location>
        <begin position="371"/>
        <end position="393"/>
    </location>
</feature>
<protein>
    <recommendedName>
        <fullName evidence="22">Phospholipid-transporting ATPase</fullName>
        <ecNumber evidence="22">7.6.2.1</ecNumber>
    </recommendedName>
</protein>
<dbReference type="NCBIfam" id="TIGR01494">
    <property type="entry name" value="ATPase_P-type"/>
    <property type="match status" value="2"/>
</dbReference>
<feature type="transmembrane region" description="Helical" evidence="22">
    <location>
        <begin position="176"/>
        <end position="194"/>
    </location>
</feature>
<evidence type="ECO:0000256" key="15">
    <source>
        <dbReference type="ARBA" id="ARBA00034036"/>
    </source>
</evidence>
<feature type="domain" description="EGF-like" evidence="24">
    <location>
        <begin position="1329"/>
        <end position="1365"/>
    </location>
</feature>
<evidence type="ECO:0000256" key="13">
    <source>
        <dbReference type="ARBA" id="ARBA00023157"/>
    </source>
</evidence>
<dbReference type="Gene3D" id="2.70.150.10">
    <property type="entry name" value="Calcium-transporting ATPase, cytoplasmic transduction domain A"/>
    <property type="match status" value="1"/>
</dbReference>
<feature type="binding site" evidence="19">
    <location>
        <position position="671"/>
    </location>
    <ligand>
        <name>ATP</name>
        <dbReference type="ChEBI" id="CHEBI:30616"/>
    </ligand>
</feature>
<dbReference type="PROSITE" id="PS50948">
    <property type="entry name" value="PAN"/>
    <property type="match status" value="1"/>
</dbReference>